<evidence type="ECO:0000256" key="7">
    <source>
        <dbReference type="ARBA" id="ARBA00058683"/>
    </source>
</evidence>
<evidence type="ECO:0000256" key="9">
    <source>
        <dbReference type="ARBA" id="ARBA00069043"/>
    </source>
</evidence>
<evidence type="ECO:0000256" key="5">
    <source>
        <dbReference type="ARBA" id="ARBA00023002"/>
    </source>
</evidence>
<evidence type="ECO:0000256" key="8">
    <source>
        <dbReference type="ARBA" id="ARBA00066694"/>
    </source>
</evidence>
<evidence type="ECO:0000259" key="13">
    <source>
        <dbReference type="Pfam" id="PF02771"/>
    </source>
</evidence>
<dbReference type="HOGENOM" id="CLU_018204_12_2_5"/>
<dbReference type="eggNOG" id="COG1960">
    <property type="taxonomic scope" value="Bacteria"/>
</dbReference>
<evidence type="ECO:0000256" key="2">
    <source>
        <dbReference type="ARBA" id="ARBA00009347"/>
    </source>
</evidence>
<dbReference type="Gene3D" id="1.10.540.10">
    <property type="entry name" value="Acyl-CoA dehydrogenase/oxidase, N-terminal domain"/>
    <property type="match status" value="1"/>
</dbReference>
<dbReference type="EC" id="1.3.99.41" evidence="8"/>
<dbReference type="AlphaFoldDB" id="S9Q998"/>
<dbReference type="SUPFAM" id="SSF56645">
    <property type="entry name" value="Acyl-CoA dehydrogenase NM domain-like"/>
    <property type="match status" value="1"/>
</dbReference>
<evidence type="ECO:0000256" key="6">
    <source>
        <dbReference type="ARBA" id="ARBA00051388"/>
    </source>
</evidence>
<dbReference type="FunFam" id="2.40.110.10:FF:000031">
    <property type="entry name" value="Acyl-CoA dehydrogenase, putative"/>
    <property type="match status" value="1"/>
</dbReference>
<dbReference type="EMBL" id="APVH01000046">
    <property type="protein sequence ID" value="EPX76552.1"/>
    <property type="molecule type" value="Genomic_DNA"/>
</dbReference>
<dbReference type="InterPro" id="IPR009100">
    <property type="entry name" value="AcylCoA_DH/oxidase_NM_dom_sf"/>
</dbReference>
<proteinExistence type="inferred from homology"/>
<dbReference type="InterPro" id="IPR036250">
    <property type="entry name" value="AcylCo_DH-like_C"/>
</dbReference>
<dbReference type="Pfam" id="PF02771">
    <property type="entry name" value="Acyl-CoA_dh_N"/>
    <property type="match status" value="1"/>
</dbReference>
<dbReference type="PANTHER" id="PTHR42803:SF1">
    <property type="entry name" value="BROAD-SPECIFICITY LINEAR ACYL-COA DEHYDROGENASE FADE5"/>
    <property type="match status" value="1"/>
</dbReference>
<comment type="similarity">
    <text evidence="2 10">Belongs to the acyl-CoA dehydrogenase family.</text>
</comment>
<dbReference type="InterPro" id="IPR013786">
    <property type="entry name" value="AcylCoA_DH/ox_N"/>
</dbReference>
<dbReference type="GO" id="GO:0016627">
    <property type="term" value="F:oxidoreductase activity, acting on the CH-CH group of donors"/>
    <property type="evidence" value="ECO:0007669"/>
    <property type="project" value="InterPro"/>
</dbReference>
<protein>
    <recommendedName>
        <fullName evidence="9">3-methylmercaptopropionyl-CoA dehydrogenase</fullName>
        <ecNumber evidence="8">1.3.99.41</ecNumber>
    </recommendedName>
</protein>
<dbReference type="GO" id="GO:0050660">
    <property type="term" value="F:flavin adenine dinucleotide binding"/>
    <property type="evidence" value="ECO:0007669"/>
    <property type="project" value="InterPro"/>
</dbReference>
<evidence type="ECO:0000256" key="3">
    <source>
        <dbReference type="ARBA" id="ARBA00022630"/>
    </source>
</evidence>
<dbReference type="Pfam" id="PF12806">
    <property type="entry name" value="Acyl-CoA_dh_C"/>
    <property type="match status" value="1"/>
</dbReference>
<dbReference type="InterPro" id="IPR006091">
    <property type="entry name" value="Acyl-CoA_Oxase/DH_mid-dom"/>
</dbReference>
<gene>
    <name evidence="15" type="ORF">Salmuc_00383</name>
</gene>
<sequence>MPSVSEAPFIANRDRTLTMPYRSPVSEFRFLLDKVVGFPAVQETDRYAEATDEIVSAVLSEASRMCDEKLSPLQREGDLHPAVLENGRMRTSPGFAEGYRAVAEGGWVAIAADPEQGGMGLPMAVTTAVNEMMAGACLSLQLNPLMTQGQIDALENHASEELRALYLPKLISGEWSGTMNLTEPQAGSDVGALTTKAEPNGDGSYAITGQKIYISWGDNDFTENVCHLVLARLPDAVPGTKGISLFIVPKLIPDENGTPGVANSLKVVGVEHKMGLHGSPTCVMSYEGATGWLVGEPNDGMRAMFTMMNNARLGVGGQGIGAAEGAYQHALAYAMERKQGKSPEGTIVGHADVRRMLATMKAEILAARSIALSCGVAIDMGRATGEAEWTARAAFLTPIAKAFGTDTGCAVSDLGVQVHGGMGYIEETGAAQFFRDVRVTAIYEGTNGIQAMDMVGRKLADGGEAACRLLDEIEASAEAARGALPDLASAVWEAAESLRETTEWLAEQPAPARFGGAVAYLRAFARVLGGHFHLRAALAEPEGAHARLGRFYIESLLPEHSGLLAQVRAGSDPLMAISPDDLAA</sequence>
<dbReference type="InterPro" id="IPR037069">
    <property type="entry name" value="AcylCoA_DH/ox_N_sf"/>
</dbReference>
<reference evidence="16" key="1">
    <citation type="journal article" date="2014" name="Stand. Genomic Sci.">
        <title>Genome sequence of the exopolysaccharide-producing Salipiger mucosus type strain (DSM 16094(T)), a moderately halophilic member of the Roseobacter clade.</title>
        <authorList>
            <person name="Riedel T."/>
            <person name="Spring S."/>
            <person name="Fiebig A."/>
            <person name="Petersen J."/>
            <person name="Kyrpides N.C."/>
            <person name="Goker M."/>
            <person name="Klenk H.P."/>
        </authorList>
    </citation>
    <scope>NUCLEOTIDE SEQUENCE [LARGE SCALE GENOMIC DNA]</scope>
    <source>
        <strain evidence="16">DSM 16094</strain>
    </source>
</reference>
<dbReference type="SUPFAM" id="SSF47203">
    <property type="entry name" value="Acyl-CoA dehydrogenase C-terminal domain-like"/>
    <property type="match status" value="1"/>
</dbReference>
<comment type="catalytic activity">
    <reaction evidence="6">
        <text>3-(methylsulfanyl)propanoyl-CoA + oxidized [electron-transfer flavoprotein] + H(+) = 3-(methylsulfanyl)acryloyl-CoA + reduced [electron-transfer flavoprotein]</text>
        <dbReference type="Rhea" id="RHEA:52612"/>
        <dbReference type="Rhea" id="RHEA-COMP:10685"/>
        <dbReference type="Rhea" id="RHEA-COMP:10686"/>
        <dbReference type="ChEBI" id="CHEBI:15378"/>
        <dbReference type="ChEBI" id="CHEBI:57692"/>
        <dbReference type="ChEBI" id="CHEBI:58307"/>
        <dbReference type="ChEBI" id="CHEBI:82815"/>
        <dbReference type="ChEBI" id="CHEBI:84994"/>
        <dbReference type="EC" id="1.3.99.41"/>
    </reaction>
    <physiologicalReaction direction="left-to-right" evidence="6">
        <dbReference type="Rhea" id="RHEA:52613"/>
    </physiologicalReaction>
</comment>
<organism evidence="15 16">
    <name type="scientific">Salipiger mucosus DSM 16094</name>
    <dbReference type="NCBI Taxonomy" id="1123237"/>
    <lineage>
        <taxon>Bacteria</taxon>
        <taxon>Pseudomonadati</taxon>
        <taxon>Pseudomonadota</taxon>
        <taxon>Alphaproteobacteria</taxon>
        <taxon>Rhodobacterales</taxon>
        <taxon>Roseobacteraceae</taxon>
        <taxon>Salipiger</taxon>
    </lineage>
</organism>
<keyword evidence="16" id="KW-1185">Reference proteome</keyword>
<dbReference type="PANTHER" id="PTHR42803">
    <property type="entry name" value="ACYL-COA DEHYDROGENASE"/>
    <property type="match status" value="1"/>
</dbReference>
<evidence type="ECO:0000313" key="15">
    <source>
        <dbReference type="EMBL" id="EPX76552.1"/>
    </source>
</evidence>
<dbReference type="InterPro" id="IPR025878">
    <property type="entry name" value="Acyl-CoA_dh-like_C_dom"/>
</dbReference>
<comment type="function">
    <text evidence="7">Involved in the assimilation of dimethylsulphoniopropionate (DMSP), an important compound in the fixation of carbon in marine phytoplankton, by mediating the conversion of 3-(methylthio)propanoyl-CoA (MMPA-CoA) to 3-(methylthio)acryloyl-CoA (MTA-CoA).</text>
</comment>
<evidence type="ECO:0000256" key="1">
    <source>
        <dbReference type="ARBA" id="ARBA00001974"/>
    </source>
</evidence>
<dbReference type="Gene3D" id="2.40.110.10">
    <property type="entry name" value="Butyryl-CoA Dehydrogenase, subunit A, domain 2"/>
    <property type="match status" value="1"/>
</dbReference>
<keyword evidence="4 10" id="KW-0274">FAD</keyword>
<dbReference type="Gene3D" id="1.20.140.10">
    <property type="entry name" value="Butyryl-CoA Dehydrogenase, subunit A, domain 3"/>
    <property type="match status" value="1"/>
</dbReference>
<evidence type="ECO:0000256" key="10">
    <source>
        <dbReference type="RuleBase" id="RU362125"/>
    </source>
</evidence>
<feature type="domain" description="Acetyl-CoA dehydrogenase-like C-terminal" evidence="14">
    <location>
        <begin position="469"/>
        <end position="577"/>
    </location>
</feature>
<evidence type="ECO:0000256" key="4">
    <source>
        <dbReference type="ARBA" id="ARBA00022827"/>
    </source>
</evidence>
<keyword evidence="5 10" id="KW-0560">Oxidoreductase</keyword>
<dbReference type="InterPro" id="IPR009075">
    <property type="entry name" value="AcylCo_DH/oxidase_C"/>
</dbReference>
<dbReference type="InterPro" id="IPR046373">
    <property type="entry name" value="Acyl-CoA_Oxase/DH_mid-dom_sf"/>
</dbReference>
<name>S9Q998_9RHOB</name>
<dbReference type="Pfam" id="PF00441">
    <property type="entry name" value="Acyl-CoA_dh_1"/>
    <property type="match status" value="1"/>
</dbReference>
<dbReference type="Proteomes" id="UP000015347">
    <property type="component" value="Unassembled WGS sequence"/>
</dbReference>
<feature type="domain" description="Acyl-CoA dehydrogenase/oxidase N-terminal" evidence="13">
    <location>
        <begin position="59"/>
        <end position="174"/>
    </location>
</feature>
<comment type="cofactor">
    <cofactor evidence="1 10">
        <name>FAD</name>
        <dbReference type="ChEBI" id="CHEBI:57692"/>
    </cofactor>
</comment>
<keyword evidence="3 10" id="KW-0285">Flavoprotein</keyword>
<evidence type="ECO:0000259" key="12">
    <source>
        <dbReference type="Pfam" id="PF02770"/>
    </source>
</evidence>
<feature type="domain" description="Acyl-CoA dehydrogenase/oxidase C-terminal" evidence="11">
    <location>
        <begin position="298"/>
        <end position="454"/>
    </location>
</feature>
<comment type="caution">
    <text evidence="15">The sequence shown here is derived from an EMBL/GenBank/DDBJ whole genome shotgun (WGS) entry which is preliminary data.</text>
</comment>
<dbReference type="STRING" id="1123237.Salmuc_00383"/>
<evidence type="ECO:0000259" key="11">
    <source>
        <dbReference type="Pfam" id="PF00441"/>
    </source>
</evidence>
<feature type="domain" description="Acyl-CoA oxidase/dehydrogenase middle" evidence="12">
    <location>
        <begin position="179"/>
        <end position="287"/>
    </location>
</feature>
<dbReference type="Pfam" id="PF02770">
    <property type="entry name" value="Acyl-CoA_dh_M"/>
    <property type="match status" value="1"/>
</dbReference>
<evidence type="ECO:0000313" key="16">
    <source>
        <dbReference type="Proteomes" id="UP000015347"/>
    </source>
</evidence>
<dbReference type="InterPro" id="IPR052166">
    <property type="entry name" value="Diverse_Acyl-CoA_DH"/>
</dbReference>
<evidence type="ECO:0000259" key="14">
    <source>
        <dbReference type="Pfam" id="PF12806"/>
    </source>
</evidence>
<accession>S9Q998</accession>